<evidence type="ECO:0000313" key="2">
    <source>
        <dbReference type="EMBL" id="SVC89297.1"/>
    </source>
</evidence>
<dbReference type="AlphaFoldDB" id="A0A382QWF0"/>
<evidence type="ECO:0000256" key="1">
    <source>
        <dbReference type="SAM" id="Phobius"/>
    </source>
</evidence>
<sequence length="127" mass="13474">MDSTVAFTIIGCVLGFVGIMFNLIPKQINQKLMGDLTEEASQVSAGFRVILGSLGITLCIVTLSCRNFPPGEAQTLLYALGTGFCLIIVVFISIKIRGFGEIPIPPAIMFAILAAIAFYTASGLVVE</sequence>
<name>A0A382QWF0_9ZZZZ</name>
<feature type="transmembrane region" description="Helical" evidence="1">
    <location>
        <begin position="45"/>
        <end position="64"/>
    </location>
</feature>
<keyword evidence="1" id="KW-0472">Membrane</keyword>
<organism evidence="2">
    <name type="scientific">marine metagenome</name>
    <dbReference type="NCBI Taxonomy" id="408172"/>
    <lineage>
        <taxon>unclassified sequences</taxon>
        <taxon>metagenomes</taxon>
        <taxon>ecological metagenomes</taxon>
    </lineage>
</organism>
<protein>
    <submittedName>
        <fullName evidence="2">Uncharacterized protein</fullName>
    </submittedName>
</protein>
<feature type="transmembrane region" description="Helical" evidence="1">
    <location>
        <begin position="6"/>
        <end position="24"/>
    </location>
</feature>
<gene>
    <name evidence="2" type="ORF">METZ01_LOCUS342151</name>
</gene>
<proteinExistence type="predicted"/>
<feature type="transmembrane region" description="Helical" evidence="1">
    <location>
        <begin position="76"/>
        <end position="94"/>
    </location>
</feature>
<keyword evidence="1" id="KW-1133">Transmembrane helix</keyword>
<feature type="transmembrane region" description="Helical" evidence="1">
    <location>
        <begin position="106"/>
        <end position="126"/>
    </location>
</feature>
<accession>A0A382QWF0</accession>
<dbReference type="EMBL" id="UINC01117104">
    <property type="protein sequence ID" value="SVC89297.1"/>
    <property type="molecule type" value="Genomic_DNA"/>
</dbReference>
<reference evidence="2" key="1">
    <citation type="submission" date="2018-05" db="EMBL/GenBank/DDBJ databases">
        <authorList>
            <person name="Lanie J.A."/>
            <person name="Ng W.-L."/>
            <person name="Kazmierczak K.M."/>
            <person name="Andrzejewski T.M."/>
            <person name="Davidsen T.M."/>
            <person name="Wayne K.J."/>
            <person name="Tettelin H."/>
            <person name="Glass J.I."/>
            <person name="Rusch D."/>
            <person name="Podicherti R."/>
            <person name="Tsui H.-C.T."/>
            <person name="Winkler M.E."/>
        </authorList>
    </citation>
    <scope>NUCLEOTIDE SEQUENCE</scope>
</reference>
<keyword evidence="1" id="KW-0812">Transmembrane</keyword>